<keyword evidence="1" id="KW-1133">Transmembrane helix</keyword>
<protein>
    <submittedName>
        <fullName evidence="2">Uncharacterized protein</fullName>
    </submittedName>
</protein>
<keyword evidence="1" id="KW-0472">Membrane</keyword>
<feature type="transmembrane region" description="Helical" evidence="1">
    <location>
        <begin position="49"/>
        <end position="71"/>
    </location>
</feature>
<evidence type="ECO:0000313" key="2">
    <source>
        <dbReference type="EMBL" id="CCH89251.1"/>
    </source>
</evidence>
<proteinExistence type="predicted"/>
<dbReference type="Proteomes" id="UP000006461">
    <property type="component" value="Chromosome"/>
</dbReference>
<keyword evidence="3" id="KW-1185">Reference proteome</keyword>
<dbReference type="STRING" id="477641.MODMU_3847"/>
<gene>
    <name evidence="2" type="ordered locus">MODMU_3847</name>
</gene>
<feature type="transmembrane region" description="Helical" evidence="1">
    <location>
        <begin position="77"/>
        <end position="99"/>
    </location>
</feature>
<feature type="transmembrane region" description="Helical" evidence="1">
    <location>
        <begin position="188"/>
        <end position="205"/>
    </location>
</feature>
<dbReference type="OMA" id="NDSEQWH"/>
<evidence type="ECO:0000256" key="1">
    <source>
        <dbReference type="SAM" id="Phobius"/>
    </source>
</evidence>
<reference evidence="2 3" key="1">
    <citation type="journal article" date="2012" name="J. Bacteriol.">
        <title>Genome Sequence of Radiation-Resistant Modestobacter marinus Strain BC501, a Representative Actinobacterium That Thrives on Calcareous Stone Surfaces.</title>
        <authorList>
            <person name="Normand P."/>
            <person name="Gury J."/>
            <person name="Pujic P."/>
            <person name="Chouaia B."/>
            <person name="Crotti E."/>
            <person name="Brusetti L."/>
            <person name="Daffonchio D."/>
            <person name="Vacherie B."/>
            <person name="Barbe V."/>
            <person name="Medigue C."/>
            <person name="Calteau A."/>
            <person name="Ghodhbane-Gtari F."/>
            <person name="Essoussi I."/>
            <person name="Nouioui I."/>
            <person name="Abbassi-Ghozzi I."/>
            <person name="Gtari M."/>
        </authorList>
    </citation>
    <scope>NUCLEOTIDE SEQUENCE [LARGE SCALE GENOMIC DNA]</scope>
    <source>
        <strain evidence="3">BC 501</strain>
    </source>
</reference>
<organism evidence="2 3">
    <name type="scientific">Modestobacter italicus (strain DSM 44449 / CECT 9708 / BC 501)</name>
    <dbReference type="NCBI Taxonomy" id="2732864"/>
    <lineage>
        <taxon>Bacteria</taxon>
        <taxon>Bacillati</taxon>
        <taxon>Actinomycetota</taxon>
        <taxon>Actinomycetes</taxon>
        <taxon>Geodermatophilales</taxon>
        <taxon>Geodermatophilaceae</taxon>
        <taxon>Modestobacter</taxon>
    </lineage>
</organism>
<feature type="transmembrane region" description="Helical" evidence="1">
    <location>
        <begin position="111"/>
        <end position="131"/>
    </location>
</feature>
<feature type="transmembrane region" description="Helical" evidence="1">
    <location>
        <begin position="162"/>
        <end position="181"/>
    </location>
</feature>
<evidence type="ECO:0000313" key="3">
    <source>
        <dbReference type="Proteomes" id="UP000006461"/>
    </source>
</evidence>
<dbReference type="PATRIC" id="fig|477641.3.peg.3602"/>
<dbReference type="EMBL" id="FO203431">
    <property type="protein sequence ID" value="CCH89251.1"/>
    <property type="molecule type" value="Genomic_DNA"/>
</dbReference>
<keyword evidence="1" id="KW-0812">Transmembrane</keyword>
<name>I4F0T8_MODI5</name>
<sequence>MTQREYLLLLWPLALAAGAWQSRREHRANVAELFASTARPLAERAVPRLGALGIAVVCAYVTMAAVAAPSIMDTASYLPLASFAVVAVGALALVAATWLGLGIGRVIPSPLTAPVLAVAGIGLLLVLPFAVGSSEWLAMLLSPVDGMSQFTDFQTVPGRVSAAQGIWLTALAGSGVVLLAARSRRTQAAALLPAVLGALLGALVIPRGADFVPIPIDPVAQEMVCADGTPRVCISRTHGGLLAEVTPIARRALAVLATLPEAPTTAQEDTWFSAEKEPPPPSVDTVLFPVQVDVHGHLAHPGNALPQMLDAAGVDMSSCTDSYDIRAARAAAYWLMGRQPVAEPGEPAELNAEAVTLWRGLQVLPEAEARARVAAVREAALACEDIQGLLSRSSE</sequence>
<dbReference type="KEGG" id="mmar:MODMU_3847"/>
<dbReference type="HOGENOM" id="CLU_047832_0_0_11"/>
<accession>I4F0T8</accession>
<dbReference type="eggNOG" id="ENOG502ZKTM">
    <property type="taxonomic scope" value="Bacteria"/>
</dbReference>
<dbReference type="AlphaFoldDB" id="I4F0T8"/>